<evidence type="ECO:0000313" key="3">
    <source>
        <dbReference type="EMBL" id="GMF65816.1"/>
    </source>
</evidence>
<dbReference type="AlphaFoldDB" id="A0A9W6YJU8"/>
<reference evidence="3" key="1">
    <citation type="submission" date="2023-04" db="EMBL/GenBank/DDBJ databases">
        <title>Phytophthora lilii NBRC 32176.</title>
        <authorList>
            <person name="Ichikawa N."/>
            <person name="Sato H."/>
            <person name="Tonouchi N."/>
        </authorList>
    </citation>
    <scope>NUCLEOTIDE SEQUENCE</scope>
    <source>
        <strain evidence="3">NBRC 32176</strain>
    </source>
</reference>
<sequence length="146" mass="15608">MRLAQVVQVALVLVVTLLASSEGLATGVVGKKEVTTTSTTSIVASIRNLLALGDSNPSKPESTGLSSTEEERYNTGAVTSGEGGRTGAGVTGTTTSATTTGGTVTVTKYWNDGLLQRFKRWWNDLFHHDTTNSKRRLRQLEHDAKE</sequence>
<evidence type="ECO:0000256" key="1">
    <source>
        <dbReference type="SAM" id="MobiDB-lite"/>
    </source>
</evidence>
<comment type="caution">
    <text evidence="3">The sequence shown here is derived from an EMBL/GenBank/DDBJ whole genome shotgun (WGS) entry which is preliminary data.</text>
</comment>
<gene>
    <name evidence="3" type="ORF">Plil01_001841700</name>
</gene>
<feature type="signal peptide" evidence="2">
    <location>
        <begin position="1"/>
        <end position="25"/>
    </location>
</feature>
<evidence type="ECO:0000256" key="2">
    <source>
        <dbReference type="SAM" id="SignalP"/>
    </source>
</evidence>
<keyword evidence="4" id="KW-1185">Reference proteome</keyword>
<feature type="compositionally biased region" description="Gly residues" evidence="1">
    <location>
        <begin position="81"/>
        <end position="90"/>
    </location>
</feature>
<feature type="chain" id="PRO_5040985907" evidence="2">
    <location>
        <begin position="26"/>
        <end position="146"/>
    </location>
</feature>
<evidence type="ECO:0000313" key="4">
    <source>
        <dbReference type="Proteomes" id="UP001165083"/>
    </source>
</evidence>
<name>A0A9W6YJU8_9STRA</name>
<dbReference type="OrthoDB" id="126064at2759"/>
<keyword evidence="2" id="KW-0732">Signal</keyword>
<proteinExistence type="predicted"/>
<feature type="compositionally biased region" description="Polar residues" evidence="1">
    <location>
        <begin position="55"/>
        <end position="67"/>
    </location>
</feature>
<protein>
    <submittedName>
        <fullName evidence="3">Unnamed protein product</fullName>
    </submittedName>
</protein>
<organism evidence="3 4">
    <name type="scientific">Phytophthora lilii</name>
    <dbReference type="NCBI Taxonomy" id="2077276"/>
    <lineage>
        <taxon>Eukaryota</taxon>
        <taxon>Sar</taxon>
        <taxon>Stramenopiles</taxon>
        <taxon>Oomycota</taxon>
        <taxon>Peronosporomycetes</taxon>
        <taxon>Peronosporales</taxon>
        <taxon>Peronosporaceae</taxon>
        <taxon>Phytophthora</taxon>
    </lineage>
</organism>
<dbReference type="EMBL" id="BSXW01012506">
    <property type="protein sequence ID" value="GMF65816.1"/>
    <property type="molecule type" value="Genomic_DNA"/>
</dbReference>
<feature type="region of interest" description="Disordered" evidence="1">
    <location>
        <begin position="53"/>
        <end position="99"/>
    </location>
</feature>
<dbReference type="Proteomes" id="UP001165083">
    <property type="component" value="Unassembled WGS sequence"/>
</dbReference>
<accession>A0A9W6YJU8</accession>